<dbReference type="EC" id="2.8.1.7" evidence="9"/>
<dbReference type="InterPro" id="IPR016454">
    <property type="entry name" value="Cysteine_dSase"/>
</dbReference>
<dbReference type="Proteomes" id="UP000094463">
    <property type="component" value="Chromosome"/>
</dbReference>
<dbReference type="PIRSF" id="PIRSF005572">
    <property type="entry name" value="NifS"/>
    <property type="match status" value="1"/>
</dbReference>
<keyword evidence="9" id="KW-0808">Transferase</keyword>
<feature type="domain" description="Aminotransferase class V" evidence="8">
    <location>
        <begin position="2"/>
        <end position="370"/>
    </location>
</feature>
<keyword evidence="10" id="KW-1185">Reference proteome</keyword>
<evidence type="ECO:0000313" key="9">
    <source>
        <dbReference type="EMBL" id="AOM83526.1"/>
    </source>
</evidence>
<evidence type="ECO:0000313" key="10">
    <source>
        <dbReference type="Proteomes" id="UP000094463"/>
    </source>
</evidence>
<dbReference type="InterPro" id="IPR015421">
    <property type="entry name" value="PyrdxlP-dep_Trfase_major"/>
</dbReference>
<dbReference type="PANTHER" id="PTHR11601:SF50">
    <property type="entry name" value="CYSTEINE DESULFURASE ISCS 2-RELATED"/>
    <property type="match status" value="1"/>
</dbReference>
<evidence type="ECO:0000256" key="6">
    <source>
        <dbReference type="ARBA" id="ARBA00023014"/>
    </source>
</evidence>
<dbReference type="InterPro" id="IPR015422">
    <property type="entry name" value="PyrdxlP-dep_Trfase_small"/>
</dbReference>
<keyword evidence="5" id="KW-0408">Iron</keyword>
<dbReference type="OrthoDB" id="9808002at2"/>
<dbReference type="Gene3D" id="3.40.640.10">
    <property type="entry name" value="Type I PLP-dependent aspartate aminotransferase-like (Major domain)"/>
    <property type="match status" value="1"/>
</dbReference>
<evidence type="ECO:0000256" key="1">
    <source>
        <dbReference type="ARBA" id="ARBA00001933"/>
    </source>
</evidence>
<evidence type="ECO:0000259" key="8">
    <source>
        <dbReference type="Pfam" id="PF00266"/>
    </source>
</evidence>
<evidence type="ECO:0000256" key="5">
    <source>
        <dbReference type="ARBA" id="ARBA00023004"/>
    </source>
</evidence>
<proteinExistence type="inferred from homology"/>
<dbReference type="PROSITE" id="PS00595">
    <property type="entry name" value="AA_TRANSFER_CLASS_5"/>
    <property type="match status" value="1"/>
</dbReference>
<keyword evidence="3" id="KW-0479">Metal-binding</keyword>
<dbReference type="STRING" id="632773.BBEV_2168"/>
<protein>
    <submittedName>
        <fullName evidence="9">Cysteine desulfurase</fullName>
        <ecNumber evidence="9">2.8.1.7</ecNumber>
    </submittedName>
</protein>
<organism evidence="9 10">
    <name type="scientific">Salisediminibacterium beveridgei</name>
    <dbReference type="NCBI Taxonomy" id="632773"/>
    <lineage>
        <taxon>Bacteria</taxon>
        <taxon>Bacillati</taxon>
        <taxon>Bacillota</taxon>
        <taxon>Bacilli</taxon>
        <taxon>Bacillales</taxon>
        <taxon>Bacillaceae</taxon>
        <taxon>Salisediminibacterium</taxon>
    </lineage>
</organism>
<reference evidence="9 10" key="1">
    <citation type="submission" date="2015-08" db="EMBL/GenBank/DDBJ databases">
        <title>The complete genome sequence of Bacillus beveridgei MLTeJB.</title>
        <authorList>
            <person name="Hanson T.E."/>
            <person name="Mesa C."/>
            <person name="Basesman S.M."/>
            <person name="Oremland R.S."/>
        </authorList>
    </citation>
    <scope>NUCLEOTIDE SEQUENCE [LARGE SCALE GENOMIC DNA]</scope>
    <source>
        <strain evidence="9 10">MLTeJB</strain>
    </source>
</reference>
<dbReference type="Pfam" id="PF00266">
    <property type="entry name" value="Aminotran_5"/>
    <property type="match status" value="1"/>
</dbReference>
<evidence type="ECO:0000256" key="7">
    <source>
        <dbReference type="RuleBase" id="RU004504"/>
    </source>
</evidence>
<name>A0A1D7QWY7_9BACI</name>
<gene>
    <name evidence="9" type="primary">iscS-2</name>
    <name evidence="9" type="ORF">BBEV_2168</name>
</gene>
<sequence length="383" mass="42484">MIYFDNSSTTPLHPEVKEAMWPYINEEFGNPSSKYYTLAENAKNAVEESRQQISSLIGSQSSEIIFTSCSTESNNFILKGIANDHQKTGRHIITSKVEHKSVLDTCEYLNNNGFEVEYLDVNEFGQVSSDTLVSSIREDTILVSLIWGNNEIGSLNDIEELAKCTKKNNPNTFFHTDATQVLGKVSVDLNKSGNIDFLSGSGHKLFGPKGIGICYIKKQPEGHRTKITPLLHGGDQEFGYRAGTLSVHNIVGMGKASEIAKKEMKQNNEFLSKLDIQIKDSLTKQFDHITFNTPDENKIPGVLNFTIPGANNELIIRALKNDFAISTGSACSLNEPSYVLSAIGLNAVQVSNSFRISLSKFNKTDEINQFISKMDKTINMYSI</sequence>
<evidence type="ECO:0000256" key="4">
    <source>
        <dbReference type="ARBA" id="ARBA00022898"/>
    </source>
</evidence>
<dbReference type="AlphaFoldDB" id="A0A1D7QWY7"/>
<dbReference type="InterPro" id="IPR000192">
    <property type="entry name" value="Aminotrans_V_dom"/>
</dbReference>
<dbReference type="GO" id="GO:0046872">
    <property type="term" value="F:metal ion binding"/>
    <property type="evidence" value="ECO:0007669"/>
    <property type="project" value="UniProtKB-KW"/>
</dbReference>
<dbReference type="GO" id="GO:0031071">
    <property type="term" value="F:cysteine desulfurase activity"/>
    <property type="evidence" value="ECO:0007669"/>
    <property type="project" value="UniProtKB-EC"/>
</dbReference>
<keyword evidence="6" id="KW-0411">Iron-sulfur</keyword>
<comment type="cofactor">
    <cofactor evidence="1 7">
        <name>pyridoxal 5'-phosphate</name>
        <dbReference type="ChEBI" id="CHEBI:597326"/>
    </cofactor>
</comment>
<evidence type="ECO:0000256" key="3">
    <source>
        <dbReference type="ARBA" id="ARBA00022723"/>
    </source>
</evidence>
<dbReference type="InterPro" id="IPR020578">
    <property type="entry name" value="Aminotrans_V_PyrdxlP_BS"/>
</dbReference>
<evidence type="ECO:0000256" key="2">
    <source>
        <dbReference type="ARBA" id="ARBA00006490"/>
    </source>
</evidence>
<dbReference type="SUPFAM" id="SSF53383">
    <property type="entry name" value="PLP-dependent transferases"/>
    <property type="match status" value="1"/>
</dbReference>
<dbReference type="PANTHER" id="PTHR11601">
    <property type="entry name" value="CYSTEINE DESULFURYLASE FAMILY MEMBER"/>
    <property type="match status" value="1"/>
</dbReference>
<dbReference type="GO" id="GO:0051536">
    <property type="term" value="F:iron-sulfur cluster binding"/>
    <property type="evidence" value="ECO:0007669"/>
    <property type="project" value="UniProtKB-KW"/>
</dbReference>
<dbReference type="EMBL" id="CP012502">
    <property type="protein sequence ID" value="AOM83526.1"/>
    <property type="molecule type" value="Genomic_DNA"/>
</dbReference>
<comment type="similarity">
    <text evidence="2">Belongs to the class-V pyridoxal-phosphate-dependent aminotransferase family. NifS/IscS subfamily.</text>
</comment>
<dbReference type="KEGG" id="bbev:BBEV_2168"/>
<dbReference type="PATRIC" id="fig|632773.3.peg.2285"/>
<accession>A0A1D7QWY7</accession>
<dbReference type="InterPro" id="IPR015424">
    <property type="entry name" value="PyrdxlP-dep_Trfase"/>
</dbReference>
<dbReference type="Gene3D" id="3.90.1150.10">
    <property type="entry name" value="Aspartate Aminotransferase, domain 1"/>
    <property type="match status" value="1"/>
</dbReference>
<keyword evidence="4" id="KW-0663">Pyridoxal phosphate</keyword>
<dbReference type="RefSeq" id="WP_069365498.1">
    <property type="nucleotide sequence ID" value="NZ_CP012502.1"/>
</dbReference>